<organism evidence="1 2">
    <name type="scientific">Glarea lozoyensis (strain ATCC 20868 / MF5171)</name>
    <dbReference type="NCBI Taxonomy" id="1116229"/>
    <lineage>
        <taxon>Eukaryota</taxon>
        <taxon>Fungi</taxon>
        <taxon>Dikarya</taxon>
        <taxon>Ascomycota</taxon>
        <taxon>Pezizomycotina</taxon>
        <taxon>Leotiomycetes</taxon>
        <taxon>Helotiales</taxon>
        <taxon>Helotiaceae</taxon>
        <taxon>Glarea</taxon>
    </lineage>
</organism>
<dbReference type="Proteomes" id="UP000016922">
    <property type="component" value="Unassembled WGS sequence"/>
</dbReference>
<evidence type="ECO:0000313" key="2">
    <source>
        <dbReference type="Proteomes" id="UP000016922"/>
    </source>
</evidence>
<dbReference type="STRING" id="1116229.S3DR29"/>
<dbReference type="HOGENOM" id="CLU_1704391_0_0_1"/>
<proteinExistence type="predicted"/>
<gene>
    <name evidence="1" type="ORF">GLAREA_10175</name>
</gene>
<dbReference type="AlphaFoldDB" id="S3DR29"/>
<evidence type="ECO:0000313" key="1">
    <source>
        <dbReference type="EMBL" id="EPE34481.1"/>
    </source>
</evidence>
<accession>S3DR29</accession>
<protein>
    <submittedName>
        <fullName evidence="1">Uncharacterized protein</fullName>
    </submittedName>
</protein>
<reference evidence="1 2" key="1">
    <citation type="journal article" date="2013" name="BMC Genomics">
        <title>Genomics-driven discovery of the pneumocandin biosynthetic gene cluster in the fungus Glarea lozoyensis.</title>
        <authorList>
            <person name="Chen L."/>
            <person name="Yue Q."/>
            <person name="Zhang X."/>
            <person name="Xiang M."/>
            <person name="Wang C."/>
            <person name="Li S."/>
            <person name="Che Y."/>
            <person name="Ortiz-Lopez F.J."/>
            <person name="Bills G.F."/>
            <person name="Liu X."/>
            <person name="An Z."/>
        </authorList>
    </citation>
    <scope>NUCLEOTIDE SEQUENCE [LARGE SCALE GENOMIC DNA]</scope>
    <source>
        <strain evidence="2">ATCC 20868 / MF5171</strain>
    </source>
</reference>
<sequence>MDTRASIPLPPYSETDTNASIILTPPSSHYANAAVTASTLPSLASDTATGAGIYTPSTSPSPSEYQHPELPADYTVSLSAAAFFESRPLLDRLSSHPTISHNITVGSETDHGDLPCLEELASNDVTQQDWATFLNHLLPGRIVIVNNDIANRKL</sequence>
<name>S3DR29_GLAL2</name>
<dbReference type="KEGG" id="glz:GLAREA_10175"/>
<dbReference type="RefSeq" id="XP_008078416.1">
    <property type="nucleotide sequence ID" value="XM_008080225.1"/>
</dbReference>
<dbReference type="GeneID" id="19469222"/>
<dbReference type="OrthoDB" id="5408998at2759"/>
<dbReference type="EMBL" id="KE145356">
    <property type="protein sequence ID" value="EPE34481.1"/>
    <property type="molecule type" value="Genomic_DNA"/>
</dbReference>
<keyword evidence="2" id="KW-1185">Reference proteome</keyword>